<name>A0ABT7AC05_9HYPH</name>
<comment type="caution">
    <text evidence="3">The sequence shown here is derived from an EMBL/GenBank/DDBJ whole genome shotgun (WGS) entry which is preliminary data.</text>
</comment>
<sequence length="348" mass="39454">MLDDIRAALRKAVVDRVPFEQFRKELEPILQSKGWWGKREVTDPKTGERVTAQLGSVRRLELIYDANIRSAEAAGDWQRIQRVKDALPYLEYMTSTSERKRPLHLSWVGTTLPVDDPWWATHYPPNGWRCKCRVRSRAVPREGASTRRPPLKPQPWTNPATGETRMVPAGIDPGWDHNPGRARAQMVGRRLTERLDRMGGEARREAVRRLREDPVFTYVARNGSGFRRLDRSPDNVSLGHLRWPAAVMPDRLAAMLDSRSRVVTASVADGAKIIEKHGIDLTEFPLQEALDAPEVVVADGKLSLLATWRGKRYIVVIKRSQADELFINSIHRITDQQARKLEEAAGGA</sequence>
<reference evidence="3 4" key="1">
    <citation type="submission" date="2023-05" db="EMBL/GenBank/DDBJ databases">
        <title>Chelatococcus sp. nov., a moderately thermophilic bacterium isolated from hot spring microbial mat.</title>
        <authorList>
            <person name="Hu C.-J."/>
            <person name="Li W.-J."/>
        </authorList>
    </citation>
    <scope>NUCLEOTIDE SEQUENCE [LARGE SCALE GENOMIC DNA]</scope>
    <source>
        <strain evidence="3 4">SYSU G07232</strain>
    </source>
</reference>
<organism evidence="3 4">
    <name type="scientific">Chelatococcus albus</name>
    <dbReference type="NCBI Taxonomy" id="3047466"/>
    <lineage>
        <taxon>Bacteria</taxon>
        <taxon>Pseudomonadati</taxon>
        <taxon>Pseudomonadota</taxon>
        <taxon>Alphaproteobacteria</taxon>
        <taxon>Hyphomicrobiales</taxon>
        <taxon>Chelatococcaceae</taxon>
        <taxon>Chelatococcus</taxon>
    </lineage>
</organism>
<dbReference type="InterPro" id="IPR006528">
    <property type="entry name" value="Phage_head_morphogenesis_dom"/>
</dbReference>
<dbReference type="Proteomes" id="UP001321492">
    <property type="component" value="Unassembled WGS sequence"/>
</dbReference>
<proteinExistence type="predicted"/>
<accession>A0ABT7AC05</accession>
<evidence type="ECO:0000256" key="1">
    <source>
        <dbReference type="SAM" id="MobiDB-lite"/>
    </source>
</evidence>
<dbReference type="EMBL" id="JASJEV010000001">
    <property type="protein sequence ID" value="MDJ1156889.1"/>
    <property type="molecule type" value="Genomic_DNA"/>
</dbReference>
<evidence type="ECO:0000313" key="4">
    <source>
        <dbReference type="Proteomes" id="UP001321492"/>
    </source>
</evidence>
<feature type="domain" description="Phage head morphogenesis" evidence="2">
    <location>
        <begin position="4"/>
        <end position="134"/>
    </location>
</feature>
<dbReference type="RefSeq" id="WP_283738881.1">
    <property type="nucleotide sequence ID" value="NZ_JASJEV010000001.1"/>
</dbReference>
<protein>
    <submittedName>
        <fullName evidence="3">Phage minor head protein</fullName>
    </submittedName>
</protein>
<dbReference type="Pfam" id="PF04233">
    <property type="entry name" value="Phage_Mu_F"/>
    <property type="match status" value="1"/>
</dbReference>
<gene>
    <name evidence="3" type="ORF">QNA08_01350</name>
</gene>
<keyword evidence="4" id="KW-1185">Reference proteome</keyword>
<evidence type="ECO:0000259" key="2">
    <source>
        <dbReference type="Pfam" id="PF04233"/>
    </source>
</evidence>
<evidence type="ECO:0000313" key="3">
    <source>
        <dbReference type="EMBL" id="MDJ1156889.1"/>
    </source>
</evidence>
<feature type="region of interest" description="Disordered" evidence="1">
    <location>
        <begin position="140"/>
        <end position="164"/>
    </location>
</feature>